<gene>
    <name evidence="1" type="ORF">PMEA_00004767</name>
</gene>
<evidence type="ECO:0000313" key="2">
    <source>
        <dbReference type="Proteomes" id="UP001159428"/>
    </source>
</evidence>
<dbReference type="EMBL" id="CALNXJ010000013">
    <property type="protein sequence ID" value="CAH3113044.1"/>
    <property type="molecule type" value="Genomic_DNA"/>
</dbReference>
<comment type="caution">
    <text evidence="1">The sequence shown here is derived from an EMBL/GenBank/DDBJ whole genome shotgun (WGS) entry which is preliminary data.</text>
</comment>
<organism evidence="1 2">
    <name type="scientific">Pocillopora meandrina</name>
    <dbReference type="NCBI Taxonomy" id="46732"/>
    <lineage>
        <taxon>Eukaryota</taxon>
        <taxon>Metazoa</taxon>
        <taxon>Cnidaria</taxon>
        <taxon>Anthozoa</taxon>
        <taxon>Hexacorallia</taxon>
        <taxon>Scleractinia</taxon>
        <taxon>Astrocoeniina</taxon>
        <taxon>Pocilloporidae</taxon>
        <taxon>Pocillopora</taxon>
    </lineage>
</organism>
<protein>
    <submittedName>
        <fullName evidence="1">Uncharacterized protein</fullName>
    </submittedName>
</protein>
<reference evidence="1 2" key="1">
    <citation type="submission" date="2022-05" db="EMBL/GenBank/DDBJ databases">
        <authorList>
            <consortium name="Genoscope - CEA"/>
            <person name="William W."/>
        </authorList>
    </citation>
    <scope>NUCLEOTIDE SEQUENCE [LARGE SCALE GENOMIC DNA]</scope>
</reference>
<dbReference type="Proteomes" id="UP001159428">
    <property type="component" value="Unassembled WGS sequence"/>
</dbReference>
<proteinExistence type="predicted"/>
<sequence>MKAINGIFFASSLFSVDPYTFTIHDSDKPSKYGIIAPPRYNPNERRYHVNIDRQALQSSLDSSHVRNETQCVAEEDMNTSFIIVVLAAAVISNIRGVQHCFIS</sequence>
<evidence type="ECO:0000313" key="1">
    <source>
        <dbReference type="EMBL" id="CAH3113044.1"/>
    </source>
</evidence>
<accession>A0AAU9WIR0</accession>
<keyword evidence="2" id="KW-1185">Reference proteome</keyword>
<dbReference type="AlphaFoldDB" id="A0AAU9WIR0"/>
<name>A0AAU9WIR0_9CNID</name>